<dbReference type="SUPFAM" id="SSF53756">
    <property type="entry name" value="UDP-Glycosyltransferase/glycogen phosphorylase"/>
    <property type="match status" value="1"/>
</dbReference>
<dbReference type="PANTHER" id="PTHR21015">
    <property type="entry name" value="UDP-N-ACETYLGLUCOSAMINE--N-ACETYLMURAMYL-(PENTAPEPTIDE) PYROPHOSPHORYL-UNDECAPRENOL N-ACETYLGLUCOSAMINE TRANSFERASE 1"/>
    <property type="match status" value="1"/>
</dbReference>
<dbReference type="InterPro" id="IPR007235">
    <property type="entry name" value="Glyco_trans_28_C"/>
</dbReference>
<keyword evidence="9" id="KW-0961">Cell wall biogenesis/degradation</keyword>
<protein>
    <submittedName>
        <fullName evidence="12">Unannotated protein</fullName>
    </submittedName>
</protein>
<gene>
    <name evidence="12" type="ORF">UFOPK1857_00381</name>
</gene>
<keyword evidence="5" id="KW-0133">Cell shape</keyword>
<evidence type="ECO:0000256" key="8">
    <source>
        <dbReference type="ARBA" id="ARBA00023306"/>
    </source>
</evidence>
<dbReference type="Pfam" id="PF03033">
    <property type="entry name" value="Glyco_transf_28"/>
    <property type="match status" value="1"/>
</dbReference>
<dbReference type="AlphaFoldDB" id="A0A6J6HC04"/>
<evidence type="ECO:0000259" key="10">
    <source>
        <dbReference type="Pfam" id="PF03033"/>
    </source>
</evidence>
<keyword evidence="7" id="KW-0472">Membrane</keyword>
<feature type="domain" description="Glycosyl transferase family 28 C-terminal" evidence="11">
    <location>
        <begin position="194"/>
        <end position="351"/>
    </location>
</feature>
<dbReference type="PANTHER" id="PTHR21015:SF22">
    <property type="entry name" value="GLYCOSYLTRANSFERASE"/>
    <property type="match status" value="1"/>
</dbReference>
<dbReference type="EMBL" id="CAEZUU010000054">
    <property type="protein sequence ID" value="CAB4610496.1"/>
    <property type="molecule type" value="Genomic_DNA"/>
</dbReference>
<proteinExistence type="inferred from homology"/>
<name>A0A6J6HC04_9ZZZZ</name>
<dbReference type="NCBIfam" id="TIGR01133">
    <property type="entry name" value="murG"/>
    <property type="match status" value="1"/>
</dbReference>
<evidence type="ECO:0000256" key="9">
    <source>
        <dbReference type="ARBA" id="ARBA00023316"/>
    </source>
</evidence>
<evidence type="ECO:0000256" key="6">
    <source>
        <dbReference type="ARBA" id="ARBA00022984"/>
    </source>
</evidence>
<dbReference type="InterPro" id="IPR004276">
    <property type="entry name" value="GlycoTrans_28_N"/>
</dbReference>
<dbReference type="Pfam" id="PF04101">
    <property type="entry name" value="Glyco_tran_28_C"/>
    <property type="match status" value="1"/>
</dbReference>
<evidence type="ECO:0000256" key="5">
    <source>
        <dbReference type="ARBA" id="ARBA00022960"/>
    </source>
</evidence>
<evidence type="ECO:0000256" key="7">
    <source>
        <dbReference type="ARBA" id="ARBA00023136"/>
    </source>
</evidence>
<keyword evidence="3" id="KW-0328">Glycosyltransferase</keyword>
<sequence length="360" mass="37982">MTNYLLAGGGTAGHVNPLLALADRIKSDSATNKVFALGTAEGLEKDLVPARGYELLTIARLPFPRRLNSYALGFPKAFSKAIKQCEKIIQQKNIQVVVGFGGYASAPAYLAAKRLGIPVVVHEANALPGWANKLGSKFAAANAVAFKSTPIKGAHFVGMPLRHEIEHLAVASAKADFDKSAAREHFGLDANTITLLVTGGSLGAKKINQTIEDARKFLSAAGIQVLHIVGGKSELSEVSSGDYQRIKYCDRMDLAIAASDFAVSRAGASTVSEFAAVGLPAVYIPYPVGNGEQKFNVRDLVNAGGGLMVPDAEFTPDYVAEKLIPLMSNTKVVTAMRSAARAAGIADGTDRLFKLVQGVL</sequence>
<dbReference type="InterPro" id="IPR006009">
    <property type="entry name" value="GlcNAc_MurG"/>
</dbReference>
<keyword evidence="1" id="KW-1003">Cell membrane</keyword>
<keyword evidence="4" id="KW-0808">Transferase</keyword>
<keyword evidence="8" id="KW-0131">Cell cycle</keyword>
<dbReference type="GO" id="GO:0008360">
    <property type="term" value="P:regulation of cell shape"/>
    <property type="evidence" value="ECO:0007669"/>
    <property type="project" value="UniProtKB-KW"/>
</dbReference>
<evidence type="ECO:0000256" key="2">
    <source>
        <dbReference type="ARBA" id="ARBA00022618"/>
    </source>
</evidence>
<accession>A0A6J6HC04</accession>
<evidence type="ECO:0000256" key="1">
    <source>
        <dbReference type="ARBA" id="ARBA00022475"/>
    </source>
</evidence>
<evidence type="ECO:0000313" key="12">
    <source>
        <dbReference type="EMBL" id="CAB4610496.1"/>
    </source>
</evidence>
<evidence type="ECO:0000256" key="4">
    <source>
        <dbReference type="ARBA" id="ARBA00022679"/>
    </source>
</evidence>
<reference evidence="12" key="1">
    <citation type="submission" date="2020-05" db="EMBL/GenBank/DDBJ databases">
        <authorList>
            <person name="Chiriac C."/>
            <person name="Salcher M."/>
            <person name="Ghai R."/>
            <person name="Kavagutti S V."/>
        </authorList>
    </citation>
    <scope>NUCLEOTIDE SEQUENCE</scope>
</reference>
<keyword evidence="6" id="KW-0573">Peptidoglycan synthesis</keyword>
<dbReference type="GO" id="GO:0050511">
    <property type="term" value="F:undecaprenyldiphospho-muramoylpentapeptide beta-N-acetylglucosaminyltransferase activity"/>
    <property type="evidence" value="ECO:0007669"/>
    <property type="project" value="InterPro"/>
</dbReference>
<organism evidence="12">
    <name type="scientific">freshwater metagenome</name>
    <dbReference type="NCBI Taxonomy" id="449393"/>
    <lineage>
        <taxon>unclassified sequences</taxon>
        <taxon>metagenomes</taxon>
        <taxon>ecological metagenomes</taxon>
    </lineage>
</organism>
<dbReference type="GO" id="GO:0005975">
    <property type="term" value="P:carbohydrate metabolic process"/>
    <property type="evidence" value="ECO:0007669"/>
    <property type="project" value="InterPro"/>
</dbReference>
<dbReference type="GO" id="GO:0071555">
    <property type="term" value="P:cell wall organization"/>
    <property type="evidence" value="ECO:0007669"/>
    <property type="project" value="UniProtKB-KW"/>
</dbReference>
<dbReference type="HAMAP" id="MF_00033">
    <property type="entry name" value="MurG"/>
    <property type="match status" value="1"/>
</dbReference>
<dbReference type="CDD" id="cd03785">
    <property type="entry name" value="GT28_MurG"/>
    <property type="match status" value="1"/>
</dbReference>
<keyword evidence="2" id="KW-0132">Cell division</keyword>
<dbReference type="GO" id="GO:0009252">
    <property type="term" value="P:peptidoglycan biosynthetic process"/>
    <property type="evidence" value="ECO:0007669"/>
    <property type="project" value="UniProtKB-KW"/>
</dbReference>
<feature type="domain" description="Glycosyltransferase family 28 N-terminal" evidence="10">
    <location>
        <begin position="5"/>
        <end position="141"/>
    </location>
</feature>
<dbReference type="Gene3D" id="3.40.50.2000">
    <property type="entry name" value="Glycogen Phosphorylase B"/>
    <property type="match status" value="2"/>
</dbReference>
<evidence type="ECO:0000259" key="11">
    <source>
        <dbReference type="Pfam" id="PF04101"/>
    </source>
</evidence>
<evidence type="ECO:0000256" key="3">
    <source>
        <dbReference type="ARBA" id="ARBA00022676"/>
    </source>
</evidence>
<dbReference type="GO" id="GO:0051301">
    <property type="term" value="P:cell division"/>
    <property type="evidence" value="ECO:0007669"/>
    <property type="project" value="UniProtKB-KW"/>
</dbReference>